<dbReference type="AlphaFoldDB" id="X1MXJ5"/>
<protein>
    <submittedName>
        <fullName evidence="1">Uncharacterized protein</fullName>
    </submittedName>
</protein>
<name>X1MXJ5_9ZZZZ</name>
<reference evidence="1" key="1">
    <citation type="journal article" date="2014" name="Front. Microbiol.">
        <title>High frequency of phylogenetically diverse reductive dehalogenase-homologous genes in deep subseafloor sedimentary metagenomes.</title>
        <authorList>
            <person name="Kawai M."/>
            <person name="Futagami T."/>
            <person name="Toyoda A."/>
            <person name="Takaki Y."/>
            <person name="Nishi S."/>
            <person name="Hori S."/>
            <person name="Arai W."/>
            <person name="Tsubouchi T."/>
            <person name="Morono Y."/>
            <person name="Uchiyama I."/>
            <person name="Ito T."/>
            <person name="Fujiyama A."/>
            <person name="Inagaki F."/>
            <person name="Takami H."/>
        </authorList>
    </citation>
    <scope>NUCLEOTIDE SEQUENCE</scope>
    <source>
        <strain evidence="1">Expedition CK06-06</strain>
    </source>
</reference>
<dbReference type="EMBL" id="BARV01007667">
    <property type="protein sequence ID" value="GAI11079.1"/>
    <property type="molecule type" value="Genomic_DNA"/>
</dbReference>
<sequence>PESENLPLIISVAFWSTPRADFKSIPINDLDFFVVISRDRKMWKIWRGGNLNIFKLLEGDTKLEETYTVSRK</sequence>
<comment type="caution">
    <text evidence="1">The sequence shown here is derived from an EMBL/GenBank/DDBJ whole genome shotgun (WGS) entry which is preliminary data.</text>
</comment>
<organism evidence="1">
    <name type="scientific">marine sediment metagenome</name>
    <dbReference type="NCBI Taxonomy" id="412755"/>
    <lineage>
        <taxon>unclassified sequences</taxon>
        <taxon>metagenomes</taxon>
        <taxon>ecological metagenomes</taxon>
    </lineage>
</organism>
<accession>X1MXJ5</accession>
<proteinExistence type="predicted"/>
<evidence type="ECO:0000313" key="1">
    <source>
        <dbReference type="EMBL" id="GAI11079.1"/>
    </source>
</evidence>
<gene>
    <name evidence="1" type="ORF">S06H3_15568</name>
</gene>
<feature type="non-terminal residue" evidence="1">
    <location>
        <position position="1"/>
    </location>
</feature>